<evidence type="ECO:0000259" key="2">
    <source>
        <dbReference type="SMART" id="SM00893"/>
    </source>
</evidence>
<dbReference type="InterPro" id="IPR014730">
    <property type="entry name" value="ETF_a/b_N"/>
</dbReference>
<dbReference type="Gene3D" id="3.40.50.620">
    <property type="entry name" value="HUPs"/>
    <property type="match status" value="1"/>
</dbReference>
<evidence type="ECO:0000313" key="4">
    <source>
        <dbReference type="Proteomes" id="UP000192920"/>
    </source>
</evidence>
<dbReference type="Proteomes" id="UP000192920">
    <property type="component" value="Unassembled WGS sequence"/>
</dbReference>
<dbReference type="SUPFAM" id="SSF52402">
    <property type="entry name" value="Adenine nucleotide alpha hydrolases-like"/>
    <property type="match status" value="1"/>
</dbReference>
<protein>
    <submittedName>
        <fullName evidence="3">Electron transfer flavoprotein beta subunit</fullName>
    </submittedName>
</protein>
<dbReference type="AlphaFoldDB" id="A0A1Y6BVH6"/>
<organism evidence="3 4">
    <name type="scientific">Pseudogulbenkiania subflava DSM 22618</name>
    <dbReference type="NCBI Taxonomy" id="1123014"/>
    <lineage>
        <taxon>Bacteria</taxon>
        <taxon>Pseudomonadati</taxon>
        <taxon>Pseudomonadota</taxon>
        <taxon>Betaproteobacteria</taxon>
        <taxon>Neisseriales</taxon>
        <taxon>Chromobacteriaceae</taxon>
        <taxon>Pseudogulbenkiania</taxon>
    </lineage>
</organism>
<dbReference type="SMART" id="SM00893">
    <property type="entry name" value="ETF"/>
    <property type="match status" value="1"/>
</dbReference>
<accession>A0A1Y6BVH6</accession>
<gene>
    <name evidence="3" type="ORF">SAMN02745746_02286</name>
</gene>
<keyword evidence="4" id="KW-1185">Reference proteome</keyword>
<dbReference type="EMBL" id="FXAG01000011">
    <property type="protein sequence ID" value="SMF27342.1"/>
    <property type="molecule type" value="Genomic_DNA"/>
</dbReference>
<feature type="domain" description="Electron transfer flavoprotein alpha/beta-subunit N-terminal" evidence="2">
    <location>
        <begin position="16"/>
        <end position="197"/>
    </location>
</feature>
<evidence type="ECO:0000256" key="1">
    <source>
        <dbReference type="ARBA" id="ARBA00022982"/>
    </source>
</evidence>
<name>A0A1Y6BVH6_9NEIS</name>
<dbReference type="RefSeq" id="WP_085276533.1">
    <property type="nucleotide sequence ID" value="NZ_FXAG01000011.1"/>
</dbReference>
<proteinExistence type="predicted"/>
<sequence>MSTPMLKVAVLVAPAIHPVSGRPCTHPADSAALALGLKLAGSSERLTVLYAGAAADEALAGYLAQGASCVTVLPTAEDADIAPLLAAQIADAELVLCGTRAGGGQGSALLPYQLAEELEAPLLPDALSVAIKGGSVEIEQFLPKGQRRSLAAALPVVVTVHERATPALPYSHARKEAGKVRRLMPVAAKAAEWRYEPGGRRARPLVAASRASGHERMLGAIAADDGKTTGLVVKQGDPVEKAQVLLDYLRDHQLVDF</sequence>
<dbReference type="STRING" id="1123014.SAMN02745746_02286"/>
<evidence type="ECO:0000313" key="3">
    <source>
        <dbReference type="EMBL" id="SMF27342.1"/>
    </source>
</evidence>
<keyword evidence="1" id="KW-0813">Transport</keyword>
<dbReference type="Pfam" id="PF01012">
    <property type="entry name" value="ETF"/>
    <property type="match status" value="1"/>
</dbReference>
<dbReference type="InterPro" id="IPR014729">
    <property type="entry name" value="Rossmann-like_a/b/a_fold"/>
</dbReference>
<keyword evidence="1" id="KW-0249">Electron transport</keyword>
<reference evidence="4" key="1">
    <citation type="submission" date="2017-04" db="EMBL/GenBank/DDBJ databases">
        <authorList>
            <person name="Varghese N."/>
            <person name="Submissions S."/>
        </authorList>
    </citation>
    <scope>NUCLEOTIDE SEQUENCE [LARGE SCALE GENOMIC DNA]</scope>
    <source>
        <strain evidence="4">DSM 22618</strain>
    </source>
</reference>